<dbReference type="PANTHER" id="PTHR11360">
    <property type="entry name" value="MONOCARBOXYLATE TRANSPORTER"/>
    <property type="match status" value="1"/>
</dbReference>
<feature type="transmembrane region" description="Helical" evidence="4">
    <location>
        <begin position="307"/>
        <end position="328"/>
    </location>
</feature>
<dbReference type="InterPro" id="IPR050327">
    <property type="entry name" value="Proton-linked_MCT"/>
</dbReference>
<dbReference type="SUPFAM" id="SSF103473">
    <property type="entry name" value="MFS general substrate transporter"/>
    <property type="match status" value="1"/>
</dbReference>
<reference evidence="5" key="2">
    <citation type="submission" date="2011-03" db="EMBL/GenBank/DDBJ databases">
        <title>Annotation of Magnaporthe poae ATCC 64411.</title>
        <authorList>
            <person name="Ma L.-J."/>
            <person name="Dead R."/>
            <person name="Young S.K."/>
            <person name="Zeng Q."/>
            <person name="Gargeya S."/>
            <person name="Fitzgerald M."/>
            <person name="Haas B."/>
            <person name="Abouelleil A."/>
            <person name="Alvarado L."/>
            <person name="Arachchi H.M."/>
            <person name="Berlin A."/>
            <person name="Brown A."/>
            <person name="Chapman S.B."/>
            <person name="Chen Z."/>
            <person name="Dunbar C."/>
            <person name="Freedman E."/>
            <person name="Gearin G."/>
            <person name="Gellesch M."/>
            <person name="Goldberg J."/>
            <person name="Griggs A."/>
            <person name="Gujja S."/>
            <person name="Heiman D."/>
            <person name="Howarth C."/>
            <person name="Larson L."/>
            <person name="Lui A."/>
            <person name="MacDonald P.J.P."/>
            <person name="Mehta T."/>
            <person name="Montmayeur A."/>
            <person name="Murphy C."/>
            <person name="Neiman D."/>
            <person name="Pearson M."/>
            <person name="Priest M."/>
            <person name="Roberts A."/>
            <person name="Saif S."/>
            <person name="Shea T."/>
            <person name="Shenoy N."/>
            <person name="Sisk P."/>
            <person name="Stolte C."/>
            <person name="Sykes S."/>
            <person name="Yandava C."/>
            <person name="Wortman J."/>
            <person name="Nusbaum C."/>
            <person name="Birren B."/>
        </authorList>
    </citation>
    <scope>NUCLEOTIDE SEQUENCE</scope>
    <source>
        <strain evidence="5">ATCC 64411</strain>
    </source>
</reference>
<feature type="compositionally biased region" description="Pro residues" evidence="3">
    <location>
        <begin position="56"/>
        <end position="67"/>
    </location>
</feature>
<feature type="transmembrane region" description="Helical" evidence="4">
    <location>
        <begin position="374"/>
        <end position="394"/>
    </location>
</feature>
<evidence type="ECO:0000313" key="5">
    <source>
        <dbReference type="EMBL" id="KLU92107.1"/>
    </source>
</evidence>
<feature type="region of interest" description="Disordered" evidence="3">
    <location>
        <begin position="28"/>
        <end position="72"/>
    </location>
</feature>
<evidence type="ECO:0000256" key="1">
    <source>
        <dbReference type="ARBA" id="ARBA00004141"/>
    </source>
</evidence>
<keyword evidence="4" id="KW-1133">Transmembrane helix</keyword>
<reference evidence="5" key="1">
    <citation type="submission" date="2010-05" db="EMBL/GenBank/DDBJ databases">
        <title>The Genome Sequence of Magnaporthe poae strain ATCC 64411.</title>
        <authorList>
            <consortium name="The Broad Institute Genome Sequencing Platform"/>
            <consortium name="Broad Institute Genome Sequencing Center for Infectious Disease"/>
            <person name="Ma L.-J."/>
            <person name="Dead R."/>
            <person name="Young S."/>
            <person name="Zeng Q."/>
            <person name="Koehrsen M."/>
            <person name="Alvarado L."/>
            <person name="Berlin A."/>
            <person name="Chapman S.B."/>
            <person name="Chen Z."/>
            <person name="Freedman E."/>
            <person name="Gellesch M."/>
            <person name="Goldberg J."/>
            <person name="Griggs A."/>
            <person name="Gujja S."/>
            <person name="Heilman E.R."/>
            <person name="Heiman D."/>
            <person name="Hepburn T."/>
            <person name="Howarth C."/>
            <person name="Jen D."/>
            <person name="Larson L."/>
            <person name="Mehta T."/>
            <person name="Neiman D."/>
            <person name="Pearson M."/>
            <person name="Roberts A."/>
            <person name="Saif S."/>
            <person name="Shea T."/>
            <person name="Shenoy N."/>
            <person name="Sisk P."/>
            <person name="Stolte C."/>
            <person name="Sykes S."/>
            <person name="Walk T."/>
            <person name="White J."/>
            <person name="Yandava C."/>
            <person name="Haas B."/>
            <person name="Nusbaum C."/>
            <person name="Birren B."/>
        </authorList>
    </citation>
    <scope>NUCLEOTIDE SEQUENCE</scope>
    <source>
        <strain evidence="5">ATCC 64411</strain>
    </source>
</reference>
<evidence type="ECO:0008006" key="6">
    <source>
        <dbReference type="Google" id="ProtNLM"/>
    </source>
</evidence>
<feature type="transmembrane region" description="Helical" evidence="4">
    <location>
        <begin position="158"/>
        <end position="179"/>
    </location>
</feature>
<dbReference type="InterPro" id="IPR036259">
    <property type="entry name" value="MFS_trans_sf"/>
</dbReference>
<dbReference type="EMBL" id="GL876979">
    <property type="protein sequence ID" value="KLU92107.1"/>
    <property type="molecule type" value="Genomic_DNA"/>
</dbReference>
<feature type="transmembrane region" description="Helical" evidence="4">
    <location>
        <begin position="134"/>
        <end position="151"/>
    </location>
</feature>
<feature type="transmembrane region" description="Helical" evidence="4">
    <location>
        <begin position="99"/>
        <end position="122"/>
    </location>
</feature>
<gene>
    <name evidence="5" type="ORF">MAPG_11054</name>
</gene>
<feature type="transmembrane region" description="Helical" evidence="4">
    <location>
        <begin position="254"/>
        <end position="274"/>
    </location>
</feature>
<dbReference type="Pfam" id="PF07690">
    <property type="entry name" value="MFS_1"/>
    <property type="match status" value="1"/>
</dbReference>
<dbReference type="PANTHER" id="PTHR11360:SF130">
    <property type="entry name" value="MAJOR FACILITATOR SUPERFAMILY (MFS) PROFILE DOMAIN-CONTAINING PROTEIN-RELATED"/>
    <property type="match status" value="1"/>
</dbReference>
<comment type="similarity">
    <text evidence="2">Belongs to the major facilitator superfamily. Monocarboxylate porter (TC 2.A.1.13) family.</text>
</comment>
<evidence type="ECO:0000256" key="4">
    <source>
        <dbReference type="SAM" id="Phobius"/>
    </source>
</evidence>
<feature type="non-terminal residue" evidence="5">
    <location>
        <position position="404"/>
    </location>
</feature>
<comment type="subcellular location">
    <subcellularLocation>
        <location evidence="1">Membrane</location>
        <topology evidence="1">Multi-pass membrane protein</topology>
    </subcellularLocation>
</comment>
<dbReference type="InterPro" id="IPR011701">
    <property type="entry name" value="MFS"/>
</dbReference>
<keyword evidence="4" id="KW-0472">Membrane</keyword>
<dbReference type="GO" id="GO:0022857">
    <property type="term" value="F:transmembrane transporter activity"/>
    <property type="evidence" value="ECO:0007669"/>
    <property type="project" value="InterPro"/>
</dbReference>
<organism evidence="5">
    <name type="scientific">Magnaporthiopsis poae (strain ATCC 64411 / 73-15)</name>
    <name type="common">Kentucky bluegrass fungus</name>
    <name type="synonym">Magnaporthe poae</name>
    <dbReference type="NCBI Taxonomy" id="644358"/>
    <lineage>
        <taxon>Eukaryota</taxon>
        <taxon>Fungi</taxon>
        <taxon>Dikarya</taxon>
        <taxon>Ascomycota</taxon>
        <taxon>Pezizomycotina</taxon>
        <taxon>Sordariomycetes</taxon>
        <taxon>Sordariomycetidae</taxon>
        <taxon>Magnaporthales</taxon>
        <taxon>Magnaporthaceae</taxon>
        <taxon>Magnaporthiopsis</taxon>
    </lineage>
</organism>
<dbReference type="GO" id="GO:0016020">
    <property type="term" value="C:membrane"/>
    <property type="evidence" value="ECO:0007669"/>
    <property type="project" value="UniProtKB-SubCell"/>
</dbReference>
<protein>
    <recommendedName>
        <fullName evidence="6">Major facilitator superfamily (MFS) profile domain-containing protein</fullName>
    </recommendedName>
</protein>
<dbReference type="AlphaFoldDB" id="A0A0H2U896"/>
<evidence type="ECO:0000256" key="3">
    <source>
        <dbReference type="SAM" id="MobiDB-lite"/>
    </source>
</evidence>
<accession>A0A0H2U896</accession>
<dbReference type="Gene3D" id="1.20.1250.20">
    <property type="entry name" value="MFS general substrate transporter like domains"/>
    <property type="match status" value="1"/>
</dbReference>
<name>A0A0H2U896_MAGP6</name>
<dbReference type="OrthoDB" id="2213137at2759"/>
<dbReference type="VEuPathDB" id="FungiDB:MAPG_11054"/>
<evidence type="ECO:0000256" key="2">
    <source>
        <dbReference type="ARBA" id="ARBA00006727"/>
    </source>
</evidence>
<proteinExistence type="inferred from homology"/>
<keyword evidence="4" id="KW-0812">Transmembrane</keyword>
<feature type="transmembrane region" description="Helical" evidence="4">
    <location>
        <begin position="185"/>
        <end position="211"/>
    </location>
</feature>
<sequence>MGDSFTKTAKAVDVEKKDASVVVEIRAIPDSDSDVTPTPSYPPSIYSHDAVEPSSPSSPPPSAPSPNSPTSYASFASSSSTLAALDPPPNGGFAAWSQVIAGVLLNAVGWGFPATFGVFQLYYVSAQGLPASQVAWIGAVQSFLAYLLCVVSGRLSDAGYILSTVAGGAVLVALGTFTASLAQGVWWQIFLSQGLCTGLGLGMLTPPTLAVINSHFDESKRSVAVTTATMGTSMGSIVFPALVQHLMPHIGFAWAMRVAGFVALAFCACALALLRPRRHQRLVEERTQQQGVSEPLIDVGALKEIPFICFIVSSFLFFIALYFAFFYINIIGEVVAGMAPTQSVALLMINSALGIPMRPLVGFVACRCKRLGPAGVFIVAAVITGVSILGWAAATGPAGMYAFA</sequence>
<feature type="transmembrane region" description="Helical" evidence="4">
    <location>
        <begin position="223"/>
        <end position="242"/>
    </location>
</feature>